<organism evidence="2 3">
    <name type="scientific">Rhizobium alvei</name>
    <dbReference type="NCBI Taxonomy" id="1132659"/>
    <lineage>
        <taxon>Bacteria</taxon>
        <taxon>Pseudomonadati</taxon>
        <taxon>Pseudomonadota</taxon>
        <taxon>Alphaproteobacteria</taxon>
        <taxon>Hyphomicrobiales</taxon>
        <taxon>Rhizobiaceae</taxon>
        <taxon>Rhizobium/Agrobacterium group</taxon>
        <taxon>Rhizobium</taxon>
    </lineage>
</organism>
<evidence type="ECO:0000256" key="1">
    <source>
        <dbReference type="SAM" id="Phobius"/>
    </source>
</evidence>
<dbReference type="EMBL" id="JAUOZU010000007">
    <property type="protein sequence ID" value="MDO6964343.1"/>
    <property type="molecule type" value="Genomic_DNA"/>
</dbReference>
<name>A0ABT8YLX4_9HYPH</name>
<dbReference type="RefSeq" id="WP_304376263.1">
    <property type="nucleotide sequence ID" value="NZ_JAUOZU010000007.1"/>
</dbReference>
<evidence type="ECO:0000313" key="3">
    <source>
        <dbReference type="Proteomes" id="UP001174932"/>
    </source>
</evidence>
<proteinExistence type="predicted"/>
<dbReference type="Pfam" id="PF09945">
    <property type="entry name" value="DUF2177"/>
    <property type="match status" value="1"/>
</dbReference>
<keyword evidence="1" id="KW-1133">Transmembrane helix</keyword>
<keyword evidence="3" id="KW-1185">Reference proteome</keyword>
<gene>
    <name evidence="2" type="ORF">Q4481_10265</name>
</gene>
<dbReference type="Proteomes" id="UP001174932">
    <property type="component" value="Unassembled WGS sequence"/>
</dbReference>
<sequence length="136" mass="14749">MRNAVIAYVSSLASFLVLDAIWLGTMASRVYKPLMGDLVLDRFLLLPAVLFYLIYGVGLVVFGVQSGLTSGRPVMALVYGGLFGLIAYATYDLTNQATLKNWPVTITVLDMAWGMIASAIAAYVGTLVTLWFTNRG</sequence>
<comment type="caution">
    <text evidence="2">The sequence shown here is derived from an EMBL/GenBank/DDBJ whole genome shotgun (WGS) entry which is preliminary data.</text>
</comment>
<keyword evidence="1" id="KW-0472">Membrane</keyword>
<evidence type="ECO:0000313" key="2">
    <source>
        <dbReference type="EMBL" id="MDO6964343.1"/>
    </source>
</evidence>
<feature type="transmembrane region" description="Helical" evidence="1">
    <location>
        <begin position="74"/>
        <end position="91"/>
    </location>
</feature>
<feature type="transmembrane region" description="Helical" evidence="1">
    <location>
        <begin position="43"/>
        <end position="62"/>
    </location>
</feature>
<dbReference type="InterPro" id="IPR018687">
    <property type="entry name" value="DUF2177_membr"/>
</dbReference>
<feature type="transmembrane region" description="Helical" evidence="1">
    <location>
        <begin position="5"/>
        <end position="23"/>
    </location>
</feature>
<protein>
    <submittedName>
        <fullName evidence="2">DUF2177 family protein</fullName>
    </submittedName>
</protein>
<feature type="transmembrane region" description="Helical" evidence="1">
    <location>
        <begin position="111"/>
        <end position="132"/>
    </location>
</feature>
<reference evidence="2" key="1">
    <citation type="journal article" date="2015" name="Int. J. Syst. Evol. Microbiol.">
        <title>Rhizobium alvei sp. nov., isolated from a freshwater river.</title>
        <authorList>
            <person name="Sheu S.Y."/>
            <person name="Huang H.W."/>
            <person name="Young C.C."/>
            <person name="Chen W.M."/>
        </authorList>
    </citation>
    <scope>NUCLEOTIDE SEQUENCE</scope>
    <source>
        <strain evidence="2">TNR-22</strain>
    </source>
</reference>
<accession>A0ABT8YLX4</accession>
<reference evidence="2" key="2">
    <citation type="submission" date="2023-07" db="EMBL/GenBank/DDBJ databases">
        <authorList>
            <person name="Shen H."/>
        </authorList>
    </citation>
    <scope>NUCLEOTIDE SEQUENCE</scope>
    <source>
        <strain evidence="2">TNR-22</strain>
    </source>
</reference>
<keyword evidence="1" id="KW-0812">Transmembrane</keyword>